<feature type="region of interest" description="Disordered" evidence="5">
    <location>
        <begin position="528"/>
        <end position="622"/>
    </location>
</feature>
<accession>A0A4R4UXJ0</accession>
<protein>
    <submittedName>
        <fullName evidence="7">Phospholipase</fullName>
    </submittedName>
</protein>
<dbReference type="SUPFAM" id="SSF56024">
    <property type="entry name" value="Phospholipase D/nuclease"/>
    <property type="match status" value="2"/>
</dbReference>
<keyword evidence="8" id="KW-1185">Reference proteome</keyword>
<evidence type="ECO:0000256" key="4">
    <source>
        <dbReference type="ARBA" id="ARBA00023098"/>
    </source>
</evidence>
<evidence type="ECO:0000256" key="1">
    <source>
        <dbReference type="ARBA" id="ARBA00000798"/>
    </source>
</evidence>
<dbReference type="InterPro" id="IPR015679">
    <property type="entry name" value="PLipase_D_fam"/>
</dbReference>
<dbReference type="GO" id="GO:0009395">
    <property type="term" value="P:phospholipid catabolic process"/>
    <property type="evidence" value="ECO:0007669"/>
    <property type="project" value="TreeGrafter"/>
</dbReference>
<comment type="catalytic activity">
    <reaction evidence="1">
        <text>a 1,2-diacyl-sn-glycero-3-phosphocholine + H2O = a 1,2-diacyl-sn-glycero-3-phosphate + choline + H(+)</text>
        <dbReference type="Rhea" id="RHEA:14445"/>
        <dbReference type="ChEBI" id="CHEBI:15354"/>
        <dbReference type="ChEBI" id="CHEBI:15377"/>
        <dbReference type="ChEBI" id="CHEBI:15378"/>
        <dbReference type="ChEBI" id="CHEBI:57643"/>
        <dbReference type="ChEBI" id="CHEBI:58608"/>
        <dbReference type="EC" id="3.1.4.4"/>
    </reaction>
</comment>
<evidence type="ECO:0000256" key="2">
    <source>
        <dbReference type="ARBA" id="ARBA00022737"/>
    </source>
</evidence>
<feature type="region of interest" description="Disordered" evidence="5">
    <location>
        <begin position="241"/>
        <end position="265"/>
    </location>
</feature>
<keyword evidence="2" id="KW-0677">Repeat</keyword>
<dbReference type="GO" id="GO:0004630">
    <property type="term" value="F:phospholipase D activity"/>
    <property type="evidence" value="ECO:0007669"/>
    <property type="project" value="UniProtKB-EC"/>
</dbReference>
<feature type="region of interest" description="Disordered" evidence="5">
    <location>
        <begin position="472"/>
        <end position="500"/>
    </location>
</feature>
<name>A0A4R4UXJ0_9PSEU</name>
<feature type="compositionally biased region" description="Basic and acidic residues" evidence="5">
    <location>
        <begin position="543"/>
        <end position="552"/>
    </location>
</feature>
<evidence type="ECO:0000313" key="8">
    <source>
        <dbReference type="Proteomes" id="UP000294744"/>
    </source>
</evidence>
<organism evidence="7 8">
    <name type="scientific">Saccharopolyspora aridisoli</name>
    <dbReference type="NCBI Taxonomy" id="2530385"/>
    <lineage>
        <taxon>Bacteria</taxon>
        <taxon>Bacillati</taxon>
        <taxon>Actinomycetota</taxon>
        <taxon>Actinomycetes</taxon>
        <taxon>Pseudonocardiales</taxon>
        <taxon>Pseudonocardiaceae</taxon>
        <taxon>Saccharopolyspora</taxon>
    </lineage>
</organism>
<dbReference type="PANTHER" id="PTHR18896:SF76">
    <property type="entry name" value="PHOSPHOLIPASE"/>
    <property type="match status" value="1"/>
</dbReference>
<feature type="compositionally biased region" description="Low complexity" evidence="5">
    <location>
        <begin position="245"/>
        <end position="256"/>
    </location>
</feature>
<dbReference type="InterPro" id="IPR001736">
    <property type="entry name" value="PLipase_D/transphosphatidylase"/>
</dbReference>
<feature type="domain" description="PLD phosphodiesterase" evidence="6">
    <location>
        <begin position="383"/>
        <end position="410"/>
    </location>
</feature>
<comment type="caution">
    <text evidence="7">The sequence shown here is derived from an EMBL/GenBank/DDBJ whole genome shotgun (WGS) entry which is preliminary data.</text>
</comment>
<dbReference type="Proteomes" id="UP000294744">
    <property type="component" value="Unassembled WGS sequence"/>
</dbReference>
<dbReference type="InterPro" id="IPR025202">
    <property type="entry name" value="PLD-like_dom"/>
</dbReference>
<evidence type="ECO:0000256" key="5">
    <source>
        <dbReference type="SAM" id="MobiDB-lite"/>
    </source>
</evidence>
<sequence length="622" mass="68959">MRRSRAAPAEWFLTHAERGNPWSKLDGLGPGHIAWSEGNLAHPLIDGAEYFPRLAAELADVHAGDQVYLSAWIVDQDKHLDGPGTSMREQFARVLRDGASVHALLWWPYLDLDHDLVSANRDFASSLREAGANVVLDQRVRPAGCHHQKFLVIRRPRRPETDIAFLGGIDPCPSRLDAHEHRGDSDVQLSIDNDCYGERPAWHDAHLQVRGPAVADVEHCFRERWQDAAIRLRGPLSRLRRRFGPGEPEAGELPEQLPAPPPSGPHSVQLLRTYPRKHPPYLFARSGERSVARGYAKALQRARRLVYVEDQFLWSPMVADAFAAALRREPELRLIAVVPAQPEKGGAVEVATCDAAQDKALSLLYAAGGDRVDVFELENDRELPTYLHSKVCVMDDSWAAVGSANLNRRSWTYDSELTAAVLDERQPTTGFARELRLRLWREHLGREAGDNSGLTDPENGVEVMRSAAAELDAWHESGRRTPRPRGQLRRHPRRAKSTATRLWAIPLGRLMMDPDGRPMRARLADWSRDRFGASRAPTSARETSNHEPRAEAEGEPPSPQKVSLDRRATRRAAADGELSAESDCPRTAAGIAQGSCRESQPLVPTSGGDDAPGAATHASEGR</sequence>
<dbReference type="Pfam" id="PF13091">
    <property type="entry name" value="PLDc_2"/>
    <property type="match status" value="1"/>
</dbReference>
<evidence type="ECO:0000256" key="3">
    <source>
        <dbReference type="ARBA" id="ARBA00022801"/>
    </source>
</evidence>
<proteinExistence type="predicted"/>
<dbReference type="Gene3D" id="3.30.870.10">
    <property type="entry name" value="Endonuclease Chain A"/>
    <property type="match status" value="2"/>
</dbReference>
<dbReference type="OrthoDB" id="8828485at2"/>
<evidence type="ECO:0000259" key="6">
    <source>
        <dbReference type="PROSITE" id="PS50035"/>
    </source>
</evidence>
<dbReference type="PROSITE" id="PS50035">
    <property type="entry name" value="PLD"/>
    <property type="match status" value="1"/>
</dbReference>
<dbReference type="AlphaFoldDB" id="A0A4R4UXJ0"/>
<feature type="compositionally biased region" description="Basic residues" evidence="5">
    <location>
        <begin position="480"/>
        <end position="496"/>
    </location>
</feature>
<evidence type="ECO:0000313" key="7">
    <source>
        <dbReference type="EMBL" id="TDC93523.1"/>
    </source>
</evidence>
<dbReference type="EMBL" id="SMKV01000010">
    <property type="protein sequence ID" value="TDC93523.1"/>
    <property type="molecule type" value="Genomic_DNA"/>
</dbReference>
<dbReference type="SMART" id="SM00155">
    <property type="entry name" value="PLDc"/>
    <property type="match status" value="1"/>
</dbReference>
<dbReference type="PANTHER" id="PTHR18896">
    <property type="entry name" value="PHOSPHOLIPASE D"/>
    <property type="match status" value="1"/>
</dbReference>
<keyword evidence="4" id="KW-0443">Lipid metabolism</keyword>
<keyword evidence="3" id="KW-0378">Hydrolase</keyword>
<dbReference type="CDD" id="cd09105">
    <property type="entry name" value="PLDc_vPLD1_2_like_2"/>
    <property type="match status" value="1"/>
</dbReference>
<reference evidence="7 8" key="1">
    <citation type="submission" date="2019-03" db="EMBL/GenBank/DDBJ databases">
        <title>Draft genome sequences of novel Actinobacteria.</title>
        <authorList>
            <person name="Sahin N."/>
            <person name="Ay H."/>
            <person name="Saygin H."/>
        </authorList>
    </citation>
    <scope>NUCLEOTIDE SEQUENCE [LARGE SCALE GENOMIC DNA]</scope>
    <source>
        <strain evidence="7 8">16K404</strain>
    </source>
</reference>
<gene>
    <name evidence="7" type="ORF">E1161_10435</name>
</gene>